<gene>
    <name evidence="6" type="ORF">KIH79_10425</name>
</gene>
<dbReference type="PANTHER" id="PTHR30146">
    <property type="entry name" value="LACI-RELATED TRANSCRIPTIONAL REPRESSOR"/>
    <property type="match status" value="1"/>
</dbReference>
<keyword evidence="3" id="KW-0804">Transcription</keyword>
<dbReference type="CDD" id="cd06267">
    <property type="entry name" value="PBP1_LacI_sugar_binding-like"/>
    <property type="match status" value="1"/>
</dbReference>
<dbReference type="PROSITE" id="PS50932">
    <property type="entry name" value="HTH_LACI_2"/>
    <property type="match status" value="1"/>
</dbReference>
<sequence>MTQSATPPSVTSGPRASGGVTMKDVARRAGVSVSTASRALAGNPRIGKDTRARVEQAARELNYVVNGLAQSMMGVGTKTLAFVTTAFLAEPFAHIAQGVDQVAKQHNAMLLMNATRNDPQAARTAISTLARQRTTGVLLVGSRSMDEACLERFTHYRDTLAAVHATLVLCGSPRMPGLDGVPSVSYDQRRGAYLATSALLDAGHRRIAFLGYEERTTAHERFLGFQDAMREHGRMTDVDDPLVVRSANVINDLDPTIRTLLTHDDDRRPTALVCVTDFAAYRVYRIARSLGLRLPDDLSVTGFDDLSTDDTVTPPLSSVSVPYERIGDYAARLALRLPVDQDEHPVFPVTFIPRESITAPRDSFSSRH</sequence>
<dbReference type="InterPro" id="IPR000843">
    <property type="entry name" value="HTH_LacI"/>
</dbReference>
<evidence type="ECO:0000313" key="7">
    <source>
        <dbReference type="Proteomes" id="UP000700815"/>
    </source>
</evidence>
<proteinExistence type="predicted"/>
<dbReference type="PANTHER" id="PTHR30146:SF109">
    <property type="entry name" value="HTH-TYPE TRANSCRIPTIONAL REGULATOR GALS"/>
    <property type="match status" value="1"/>
</dbReference>
<feature type="region of interest" description="Disordered" evidence="4">
    <location>
        <begin position="1"/>
        <end position="28"/>
    </location>
</feature>
<evidence type="ECO:0000256" key="1">
    <source>
        <dbReference type="ARBA" id="ARBA00023015"/>
    </source>
</evidence>
<feature type="compositionally biased region" description="Polar residues" evidence="4">
    <location>
        <begin position="1"/>
        <end position="14"/>
    </location>
</feature>
<keyword evidence="7" id="KW-1185">Reference proteome</keyword>
<dbReference type="InterPro" id="IPR046335">
    <property type="entry name" value="LacI/GalR-like_sensor"/>
</dbReference>
<dbReference type="RefSeq" id="WP_219059306.1">
    <property type="nucleotide sequence ID" value="NZ_JAHBBH010000037.1"/>
</dbReference>
<evidence type="ECO:0000259" key="5">
    <source>
        <dbReference type="PROSITE" id="PS50932"/>
    </source>
</evidence>
<accession>A0ABS6WGZ4</accession>
<feature type="domain" description="HTH lacI-type" evidence="5">
    <location>
        <begin position="20"/>
        <end position="74"/>
    </location>
</feature>
<dbReference type="Proteomes" id="UP000700815">
    <property type="component" value="Unassembled WGS sequence"/>
</dbReference>
<dbReference type="EMBL" id="JAHBBH010000037">
    <property type="protein sequence ID" value="MBW3093326.1"/>
    <property type="molecule type" value="Genomic_DNA"/>
</dbReference>
<dbReference type="SMART" id="SM00354">
    <property type="entry name" value="HTH_LACI"/>
    <property type="match status" value="1"/>
</dbReference>
<keyword evidence="1" id="KW-0805">Transcription regulation</keyword>
<evidence type="ECO:0000313" key="6">
    <source>
        <dbReference type="EMBL" id="MBW3093326.1"/>
    </source>
</evidence>
<dbReference type="Pfam" id="PF00356">
    <property type="entry name" value="LacI"/>
    <property type="match status" value="1"/>
</dbReference>
<protein>
    <submittedName>
        <fullName evidence="6">LacI family DNA-binding transcriptional regulator</fullName>
    </submittedName>
</protein>
<comment type="caution">
    <text evidence="6">The sequence shown here is derived from an EMBL/GenBank/DDBJ whole genome shotgun (WGS) entry which is preliminary data.</text>
</comment>
<dbReference type="GO" id="GO:0003677">
    <property type="term" value="F:DNA binding"/>
    <property type="evidence" value="ECO:0007669"/>
    <property type="project" value="UniProtKB-KW"/>
</dbReference>
<keyword evidence="2 6" id="KW-0238">DNA-binding</keyword>
<reference evidence="6 7" key="1">
    <citation type="submission" date="2021-05" db="EMBL/GenBank/DDBJ databases">
        <title>Phylogenetic classification of ten novel species belonging to the genus Bifidobacterium comprising B. colchicus sp. nov., B. abeli sp. nov., B. bicoloris sp. nov., B. guerezis sp. nov., B. rosaliae sp. nov., B. santillanensis sp. nov., B. argentati sp. nov., B. amazzoni sp. nov., B. pluviali sp. nov., and B. pinnaculum sp. nov.</title>
        <authorList>
            <person name="Lugli G.A."/>
            <person name="Ruiz Garcia L."/>
            <person name="Margolles A."/>
            <person name="Ventura M."/>
        </authorList>
    </citation>
    <scope>NUCLEOTIDE SEQUENCE [LARGE SCALE GENOMIC DNA]</scope>
    <source>
        <strain evidence="6 7">82T10</strain>
    </source>
</reference>
<organism evidence="6 7">
    <name type="scientific">Bifidobacterium miconis</name>
    <dbReference type="NCBI Taxonomy" id="2834435"/>
    <lineage>
        <taxon>Bacteria</taxon>
        <taxon>Bacillati</taxon>
        <taxon>Actinomycetota</taxon>
        <taxon>Actinomycetes</taxon>
        <taxon>Bifidobacteriales</taxon>
        <taxon>Bifidobacteriaceae</taxon>
        <taxon>Bifidobacterium</taxon>
    </lineage>
</organism>
<evidence type="ECO:0000256" key="2">
    <source>
        <dbReference type="ARBA" id="ARBA00023125"/>
    </source>
</evidence>
<evidence type="ECO:0000256" key="3">
    <source>
        <dbReference type="ARBA" id="ARBA00023163"/>
    </source>
</evidence>
<name>A0ABS6WGZ4_9BIFI</name>
<evidence type="ECO:0000256" key="4">
    <source>
        <dbReference type="SAM" id="MobiDB-lite"/>
    </source>
</evidence>
<dbReference type="CDD" id="cd01392">
    <property type="entry name" value="HTH_LacI"/>
    <property type="match status" value="1"/>
</dbReference>
<dbReference type="PROSITE" id="PS00356">
    <property type="entry name" value="HTH_LACI_1"/>
    <property type="match status" value="1"/>
</dbReference>
<dbReference type="Pfam" id="PF13377">
    <property type="entry name" value="Peripla_BP_3"/>
    <property type="match status" value="1"/>
</dbReference>